<proteinExistence type="predicted"/>
<evidence type="ECO:0000256" key="1">
    <source>
        <dbReference type="SAM" id="Coils"/>
    </source>
</evidence>
<dbReference type="EMBL" id="JABANP010000867">
    <property type="protein sequence ID" value="KAF4678616.1"/>
    <property type="molecule type" value="Genomic_DNA"/>
</dbReference>
<sequence length="221" mass="25204">MLTSKGIGESTLVVNFLLPEVISVLKAELNLSFIGDISGWSSVRIEDDYAFVMNIGHYTLTNDDYLSQLTKVEKVDTRWVDQKTPTSSNFKKNWSDDGNYGWSSGKKSWYETEDSSWYSDKGSGWYDQGWSSGKKNKSWSSHQNKQWSEEPAKSEVPKKVGNGSIEVESSKKVDDKPEDDAIKFLRTATQNLDRLRLRCKELELEIVGLQDQLKSFTSKFD</sequence>
<protein>
    <submittedName>
        <fullName evidence="3">Uncharacterized protein</fullName>
    </submittedName>
</protein>
<reference evidence="3 4" key="1">
    <citation type="submission" date="2020-04" db="EMBL/GenBank/DDBJ databases">
        <title>Perkinsus olseni comparative genomics.</title>
        <authorList>
            <person name="Bogema D.R."/>
        </authorList>
    </citation>
    <scope>NUCLEOTIDE SEQUENCE [LARGE SCALE GENOMIC DNA]</scope>
    <source>
        <strain evidence="3">00978-12</strain>
    </source>
</reference>
<name>A0A7J6N4E7_PEROL</name>
<keyword evidence="1" id="KW-0175">Coiled coil</keyword>
<feature type="region of interest" description="Disordered" evidence="2">
    <location>
        <begin position="135"/>
        <end position="176"/>
    </location>
</feature>
<gene>
    <name evidence="3" type="ORF">FOZ60_016341</name>
</gene>
<evidence type="ECO:0000256" key="2">
    <source>
        <dbReference type="SAM" id="MobiDB-lite"/>
    </source>
</evidence>
<dbReference type="AlphaFoldDB" id="A0A7J6N4E7"/>
<feature type="coiled-coil region" evidence="1">
    <location>
        <begin position="185"/>
        <end position="219"/>
    </location>
</feature>
<evidence type="ECO:0000313" key="4">
    <source>
        <dbReference type="Proteomes" id="UP000541610"/>
    </source>
</evidence>
<evidence type="ECO:0000313" key="3">
    <source>
        <dbReference type="EMBL" id="KAF4678616.1"/>
    </source>
</evidence>
<accession>A0A7J6N4E7</accession>
<dbReference type="Proteomes" id="UP000541610">
    <property type="component" value="Unassembled WGS sequence"/>
</dbReference>
<organism evidence="3 4">
    <name type="scientific">Perkinsus olseni</name>
    <name type="common">Perkinsus atlanticus</name>
    <dbReference type="NCBI Taxonomy" id="32597"/>
    <lineage>
        <taxon>Eukaryota</taxon>
        <taxon>Sar</taxon>
        <taxon>Alveolata</taxon>
        <taxon>Perkinsozoa</taxon>
        <taxon>Perkinsea</taxon>
        <taxon>Perkinsida</taxon>
        <taxon>Perkinsidae</taxon>
        <taxon>Perkinsus</taxon>
    </lineage>
</organism>
<comment type="caution">
    <text evidence="3">The sequence shown here is derived from an EMBL/GenBank/DDBJ whole genome shotgun (WGS) entry which is preliminary data.</text>
</comment>
<feature type="compositionally biased region" description="Basic and acidic residues" evidence="2">
    <location>
        <begin position="147"/>
        <end position="158"/>
    </location>
</feature>